<comment type="similarity">
    <text evidence="1">Belongs to the paxM FAD-dependent monooxygenase family.</text>
</comment>
<evidence type="ECO:0000256" key="1">
    <source>
        <dbReference type="ARBA" id="ARBA00007992"/>
    </source>
</evidence>
<keyword evidence="5" id="KW-0503">Monooxygenase</keyword>
<evidence type="ECO:0000256" key="2">
    <source>
        <dbReference type="ARBA" id="ARBA00022630"/>
    </source>
</evidence>
<name>A0A5N6VPM8_9EURO</name>
<evidence type="ECO:0000256" key="5">
    <source>
        <dbReference type="ARBA" id="ARBA00023033"/>
    </source>
</evidence>
<keyword evidence="3" id="KW-0274">FAD</keyword>
<dbReference type="GO" id="GO:0004497">
    <property type="term" value="F:monooxygenase activity"/>
    <property type="evidence" value="ECO:0007669"/>
    <property type="project" value="UniProtKB-KW"/>
</dbReference>
<evidence type="ECO:0000259" key="6">
    <source>
        <dbReference type="Pfam" id="PF01494"/>
    </source>
</evidence>
<dbReference type="SUPFAM" id="SSF51905">
    <property type="entry name" value="FAD/NAD(P)-binding domain"/>
    <property type="match status" value="1"/>
</dbReference>
<evidence type="ECO:0000313" key="7">
    <source>
        <dbReference type="EMBL" id="KAE8310534.1"/>
    </source>
</evidence>
<dbReference type="PANTHER" id="PTHR13789">
    <property type="entry name" value="MONOOXYGENASE"/>
    <property type="match status" value="1"/>
</dbReference>
<sequence length="440" mass="47783">MTIACSDSCGVAEPNSSGIKVIVVGLGFAGLATAIECYRKGHTVIGFEQYPQQQHKGDIMGIAENGMKIMSRWDSGSVSNAINEIGSENTDIDVYNEAGDLQQRISLSTRGRSNPCFAPRAEAIQIVYNYARTLGLDLRFNTRVDAYWETEAQAGIIVGSDRIAADCVVACDGVHSQARRIITGEDAVALESGSAVFRSYFQSQELADDPDAHWILDDAAHRDLATVHIAKGAYALISVLGNGQYISWNISHQDSGGASKSWLQSVDVEDALCAIENWPIKEKLATVIKKTPARKCLHHQLFSAKPLRTWVSKGARMIVLGDAAHPMLPVSGQGASQAIEDAAVLAICLERGTKMNVPLSIRATEKIRYGRATAIQATSVHTQYLYLDHGLKGVSEEETARIFSGNPMNLEYDCQAQAYREFPKVVEAIESGIEYLPTGC</sequence>
<dbReference type="GO" id="GO:0071949">
    <property type="term" value="F:FAD binding"/>
    <property type="evidence" value="ECO:0007669"/>
    <property type="project" value="InterPro"/>
</dbReference>
<proteinExistence type="inferred from homology"/>
<keyword evidence="8" id="KW-1185">Reference proteome</keyword>
<dbReference type="Proteomes" id="UP000325433">
    <property type="component" value="Unassembled WGS sequence"/>
</dbReference>
<protein>
    <recommendedName>
        <fullName evidence="6">FAD-binding domain-containing protein</fullName>
    </recommendedName>
</protein>
<dbReference type="InterPro" id="IPR050493">
    <property type="entry name" value="FAD-dep_Monooxygenase_BioMet"/>
</dbReference>
<keyword evidence="4" id="KW-0560">Oxidoreductase</keyword>
<feature type="domain" description="FAD-binding" evidence="6">
    <location>
        <begin position="20"/>
        <end position="349"/>
    </location>
</feature>
<organism evidence="7 8">
    <name type="scientific">Aspergillus transmontanensis</name>
    <dbReference type="NCBI Taxonomy" id="1034304"/>
    <lineage>
        <taxon>Eukaryota</taxon>
        <taxon>Fungi</taxon>
        <taxon>Dikarya</taxon>
        <taxon>Ascomycota</taxon>
        <taxon>Pezizomycotina</taxon>
        <taxon>Eurotiomycetes</taxon>
        <taxon>Eurotiomycetidae</taxon>
        <taxon>Eurotiales</taxon>
        <taxon>Aspergillaceae</taxon>
        <taxon>Aspergillus</taxon>
        <taxon>Aspergillus subgen. Circumdati</taxon>
    </lineage>
</organism>
<gene>
    <name evidence="7" type="ORF">BDV41DRAFT_579398</name>
</gene>
<accession>A0A5N6VPM8</accession>
<keyword evidence="2" id="KW-0285">Flavoprotein</keyword>
<evidence type="ECO:0000256" key="4">
    <source>
        <dbReference type="ARBA" id="ARBA00023002"/>
    </source>
</evidence>
<evidence type="ECO:0000313" key="8">
    <source>
        <dbReference type="Proteomes" id="UP000325433"/>
    </source>
</evidence>
<dbReference type="PRINTS" id="PR00420">
    <property type="entry name" value="RNGMNOXGNASE"/>
</dbReference>
<dbReference type="InterPro" id="IPR002938">
    <property type="entry name" value="FAD-bd"/>
</dbReference>
<dbReference type="Gene3D" id="3.50.50.60">
    <property type="entry name" value="FAD/NAD(P)-binding domain"/>
    <property type="match status" value="1"/>
</dbReference>
<reference evidence="8" key="1">
    <citation type="submission" date="2019-04" db="EMBL/GenBank/DDBJ databases">
        <title>Friends and foes A comparative genomics studyof 23 Aspergillus species from section Flavi.</title>
        <authorList>
            <consortium name="DOE Joint Genome Institute"/>
            <person name="Kjaerbolling I."/>
            <person name="Vesth T."/>
            <person name="Frisvad J.C."/>
            <person name="Nybo J.L."/>
            <person name="Theobald S."/>
            <person name="Kildgaard S."/>
            <person name="Isbrandt T."/>
            <person name="Kuo A."/>
            <person name="Sato A."/>
            <person name="Lyhne E.K."/>
            <person name="Kogle M.E."/>
            <person name="Wiebenga A."/>
            <person name="Kun R.S."/>
            <person name="Lubbers R.J."/>
            <person name="Makela M.R."/>
            <person name="Barry K."/>
            <person name="Chovatia M."/>
            <person name="Clum A."/>
            <person name="Daum C."/>
            <person name="Haridas S."/>
            <person name="He G."/>
            <person name="LaButti K."/>
            <person name="Lipzen A."/>
            <person name="Mondo S."/>
            <person name="Riley R."/>
            <person name="Salamov A."/>
            <person name="Simmons B.A."/>
            <person name="Magnuson J.K."/>
            <person name="Henrissat B."/>
            <person name="Mortensen U.H."/>
            <person name="Larsen T.O."/>
            <person name="Devries R.P."/>
            <person name="Grigoriev I.V."/>
            <person name="Machida M."/>
            <person name="Baker S.E."/>
            <person name="Andersen M.R."/>
        </authorList>
    </citation>
    <scope>NUCLEOTIDE SEQUENCE [LARGE SCALE GENOMIC DNA]</scope>
    <source>
        <strain evidence="8">CBS 130015</strain>
    </source>
</reference>
<dbReference type="Pfam" id="PF01494">
    <property type="entry name" value="FAD_binding_3"/>
    <property type="match status" value="1"/>
</dbReference>
<dbReference type="AlphaFoldDB" id="A0A5N6VPM8"/>
<evidence type="ECO:0000256" key="3">
    <source>
        <dbReference type="ARBA" id="ARBA00022827"/>
    </source>
</evidence>
<dbReference type="PANTHER" id="PTHR13789:SF236">
    <property type="entry name" value="MONOOXYGENASE, PUTATIVE (AFU_ORTHOLOGUE AFUA_6G12060)-RELATED"/>
    <property type="match status" value="1"/>
</dbReference>
<dbReference type="EMBL" id="ML738352">
    <property type="protein sequence ID" value="KAE8310534.1"/>
    <property type="molecule type" value="Genomic_DNA"/>
</dbReference>
<dbReference type="InterPro" id="IPR036188">
    <property type="entry name" value="FAD/NAD-bd_sf"/>
</dbReference>